<dbReference type="CDD" id="cd18880">
    <property type="entry name" value="NUDIX_ADPRase"/>
    <property type="match status" value="1"/>
</dbReference>
<dbReference type="InterPro" id="IPR015797">
    <property type="entry name" value="NUDIX_hydrolase-like_dom_sf"/>
</dbReference>
<dbReference type="AlphaFoldDB" id="A0A4Q0VTB9"/>
<reference evidence="4 5" key="1">
    <citation type="journal article" date="2019" name="Int. J. Syst. Evol. Microbiol.">
        <title>Anaerobacillus alkaliphilus sp. nov., a novel alkaliphilic and moderately halophilic bacterium.</title>
        <authorList>
            <person name="Borsodi A.K."/>
            <person name="Aszalos J.M."/>
            <person name="Bihari P."/>
            <person name="Nagy I."/>
            <person name="Schumann P."/>
            <person name="Sproer C."/>
            <person name="Kovacs A.L."/>
            <person name="Boka K."/>
            <person name="Dobosy P."/>
            <person name="Ovari M."/>
            <person name="Szili-Kovacs T."/>
            <person name="Toth E."/>
        </authorList>
    </citation>
    <scope>NUCLEOTIDE SEQUENCE [LARGE SCALE GENOMIC DNA]</scope>
    <source>
        <strain evidence="4 5">B16-10</strain>
    </source>
</reference>
<accession>A0A4Q0VTB9</accession>
<dbReference type="InterPro" id="IPR000086">
    <property type="entry name" value="NUDIX_hydrolase_dom"/>
</dbReference>
<comment type="caution">
    <text evidence="4">The sequence shown here is derived from an EMBL/GenBank/DDBJ whole genome shotgun (WGS) entry which is preliminary data.</text>
</comment>
<dbReference type="Pfam" id="PF00293">
    <property type="entry name" value="NUDIX"/>
    <property type="match status" value="1"/>
</dbReference>
<organism evidence="4 5">
    <name type="scientific">Anaerobacillus alkaliphilus</name>
    <dbReference type="NCBI Taxonomy" id="1548597"/>
    <lineage>
        <taxon>Bacteria</taxon>
        <taxon>Bacillati</taxon>
        <taxon>Bacillota</taxon>
        <taxon>Bacilli</taxon>
        <taxon>Bacillales</taxon>
        <taxon>Bacillaceae</taxon>
        <taxon>Anaerobacillus</taxon>
    </lineage>
</organism>
<keyword evidence="5" id="KW-1185">Reference proteome</keyword>
<evidence type="ECO:0000259" key="3">
    <source>
        <dbReference type="PROSITE" id="PS51462"/>
    </source>
</evidence>
<dbReference type="Proteomes" id="UP000290649">
    <property type="component" value="Unassembled WGS sequence"/>
</dbReference>
<protein>
    <submittedName>
        <fullName evidence="4">NUDIX domain-containing protein</fullName>
    </submittedName>
</protein>
<dbReference type="SUPFAM" id="SSF55811">
    <property type="entry name" value="Nudix"/>
    <property type="match status" value="1"/>
</dbReference>
<evidence type="ECO:0000313" key="5">
    <source>
        <dbReference type="Proteomes" id="UP000290649"/>
    </source>
</evidence>
<gene>
    <name evidence="4" type="ORF">DS745_11450</name>
</gene>
<evidence type="ECO:0000256" key="1">
    <source>
        <dbReference type="ARBA" id="ARBA00001946"/>
    </source>
</evidence>
<feature type="domain" description="Nudix hydrolase" evidence="3">
    <location>
        <begin position="2"/>
        <end position="143"/>
    </location>
</feature>
<comment type="cofactor">
    <cofactor evidence="1">
        <name>Mg(2+)</name>
        <dbReference type="ChEBI" id="CHEBI:18420"/>
    </cofactor>
</comment>
<proteinExistence type="predicted"/>
<dbReference type="OrthoDB" id="65827at2"/>
<name>A0A4Q0VTB9_9BACI</name>
<dbReference type="PROSITE" id="PS51462">
    <property type="entry name" value="NUDIX"/>
    <property type="match status" value="1"/>
</dbReference>
<keyword evidence="2" id="KW-0378">Hydrolase</keyword>
<dbReference type="GO" id="GO:0016787">
    <property type="term" value="F:hydrolase activity"/>
    <property type="evidence" value="ECO:0007669"/>
    <property type="project" value="UniProtKB-KW"/>
</dbReference>
<dbReference type="PANTHER" id="PTHR43046:SF14">
    <property type="entry name" value="MUTT_NUDIX FAMILY PROTEIN"/>
    <property type="match status" value="1"/>
</dbReference>
<evidence type="ECO:0000313" key="4">
    <source>
        <dbReference type="EMBL" id="RXJ00668.1"/>
    </source>
</evidence>
<dbReference type="Gene3D" id="3.90.79.10">
    <property type="entry name" value="Nucleoside Triphosphate Pyrophosphohydrolase"/>
    <property type="match status" value="1"/>
</dbReference>
<dbReference type="PANTHER" id="PTHR43046">
    <property type="entry name" value="GDP-MANNOSE MANNOSYL HYDROLASE"/>
    <property type="match status" value="1"/>
</dbReference>
<dbReference type="EMBL" id="QOUX01000037">
    <property type="protein sequence ID" value="RXJ00668.1"/>
    <property type="molecule type" value="Genomic_DNA"/>
</dbReference>
<dbReference type="RefSeq" id="WP_129078360.1">
    <property type="nucleotide sequence ID" value="NZ_QOUX01000037.1"/>
</dbReference>
<evidence type="ECO:0000256" key="2">
    <source>
        <dbReference type="ARBA" id="ARBA00022801"/>
    </source>
</evidence>
<sequence>MPIRNSVKAVIVQDQKILTIVKQDENGESYYLLPGGGQEHGENFHETLARECREEIGAEVEIGDLLFIREYIGRNHEHAEFDYNVHQIEYMFVCHLIAGGEQIGIGSNPDDGQIGIEWLPMSSLLEYRFYPQTLRQYYLDYFNGVRHPVYLGDVN</sequence>